<dbReference type="Gene3D" id="3.90.1150.10">
    <property type="entry name" value="Aspartate Aminotransferase, domain 1"/>
    <property type="match status" value="1"/>
</dbReference>
<dbReference type="InterPro" id="IPR015421">
    <property type="entry name" value="PyrdxlP-dep_Trfase_major"/>
</dbReference>
<dbReference type="Pfam" id="PF01041">
    <property type="entry name" value="DegT_DnrJ_EryC1"/>
    <property type="match status" value="1"/>
</dbReference>
<evidence type="ECO:0000313" key="2">
    <source>
        <dbReference type="EMBL" id="OGM98934.1"/>
    </source>
</evidence>
<dbReference type="Proteomes" id="UP000176893">
    <property type="component" value="Unassembled WGS sequence"/>
</dbReference>
<reference evidence="2 3" key="1">
    <citation type="journal article" date="2016" name="Nat. Commun.">
        <title>Thousands of microbial genomes shed light on interconnected biogeochemical processes in an aquifer system.</title>
        <authorList>
            <person name="Anantharaman K."/>
            <person name="Brown C.T."/>
            <person name="Hug L.A."/>
            <person name="Sharon I."/>
            <person name="Castelle C.J."/>
            <person name="Probst A.J."/>
            <person name="Thomas B.C."/>
            <person name="Singh A."/>
            <person name="Wilkins M.J."/>
            <person name="Karaoz U."/>
            <person name="Brodie E.L."/>
            <person name="Williams K.H."/>
            <person name="Hubbard S.S."/>
            <person name="Banfield J.F."/>
        </authorList>
    </citation>
    <scope>NUCLEOTIDE SEQUENCE [LARGE SCALE GENOMIC DNA]</scope>
</reference>
<dbReference type="PIRSF" id="PIRSF000390">
    <property type="entry name" value="PLP_StrS"/>
    <property type="match status" value="1"/>
</dbReference>
<organism evidence="2 3">
    <name type="scientific">Candidatus Yanofskybacteria bacterium RIFCSPHIGHO2_01_FULL_41_26</name>
    <dbReference type="NCBI Taxonomy" id="1802661"/>
    <lineage>
        <taxon>Bacteria</taxon>
        <taxon>Candidatus Yanofskyibacteriota</taxon>
    </lineage>
</organism>
<dbReference type="InterPro" id="IPR015422">
    <property type="entry name" value="PyrdxlP-dep_Trfase_small"/>
</dbReference>
<dbReference type="AlphaFoldDB" id="A0A1F8EDI7"/>
<protein>
    <recommendedName>
        <fullName evidence="4">Aminotransferase DegT</fullName>
    </recommendedName>
</protein>
<comment type="similarity">
    <text evidence="1">Belongs to the DegT/DnrJ/EryC1 family.</text>
</comment>
<dbReference type="Gene3D" id="3.40.640.10">
    <property type="entry name" value="Type I PLP-dependent aspartate aminotransferase-like (Major domain)"/>
    <property type="match status" value="1"/>
</dbReference>
<dbReference type="GO" id="GO:0008483">
    <property type="term" value="F:transaminase activity"/>
    <property type="evidence" value="ECO:0007669"/>
    <property type="project" value="TreeGrafter"/>
</dbReference>
<dbReference type="EMBL" id="MGJB01000006">
    <property type="protein sequence ID" value="OGM98934.1"/>
    <property type="molecule type" value="Genomic_DNA"/>
</dbReference>
<dbReference type="PANTHER" id="PTHR30244">
    <property type="entry name" value="TRANSAMINASE"/>
    <property type="match status" value="1"/>
</dbReference>
<dbReference type="STRING" id="1802661.A2649_01035"/>
<evidence type="ECO:0000313" key="3">
    <source>
        <dbReference type="Proteomes" id="UP000176893"/>
    </source>
</evidence>
<keyword evidence="1" id="KW-0663">Pyridoxal phosphate</keyword>
<name>A0A1F8EDI7_9BACT</name>
<dbReference type="InterPro" id="IPR000653">
    <property type="entry name" value="DegT/StrS_aminotransferase"/>
</dbReference>
<sequence length="397" mass="45066">MTSYKFPLVTDTITAEDNIARANWLMTNPRLTMGSLVKAYENKWSRWVGRKYSVACNSGSSANLLMYDALLQSGKLQNKKIIVPSSAWVTTIAPAIQLGFEPIMCDADESSFGLDIDHLEELLLKHKPGTVMLVQVLGVPANMDKIMQLKEDYDFFLLEDACAAMGSSYRGRKIGTFGDMSSISTYFGHQFSTVEGGMVSTDDKELYTIAFMLRSHGWINGLDPETRAQYLNKHSIKDIGTGFVFPYAGYNFRLTDDHAFIGLRQLDRMEWLIRQRYGNHLLYQKLLTGLFGFQMFDKDTTVCSIHFCALAESEDERNFITSELQENSIETRPFTSGNQGLQPYWFKKYPKFNGQTATRLYECGFFLPNYPTLTNSDIEHICSVAIKAALEHRKGDR</sequence>
<gene>
    <name evidence="2" type="ORF">A2649_01035</name>
</gene>
<dbReference type="SUPFAM" id="SSF53383">
    <property type="entry name" value="PLP-dependent transferases"/>
    <property type="match status" value="1"/>
</dbReference>
<dbReference type="PANTHER" id="PTHR30244:SF34">
    <property type="entry name" value="DTDP-4-AMINO-4,6-DIDEOXYGALACTOSE TRANSAMINASE"/>
    <property type="match status" value="1"/>
</dbReference>
<evidence type="ECO:0000256" key="1">
    <source>
        <dbReference type="RuleBase" id="RU004508"/>
    </source>
</evidence>
<dbReference type="InterPro" id="IPR015424">
    <property type="entry name" value="PyrdxlP-dep_Trfase"/>
</dbReference>
<proteinExistence type="inferred from homology"/>
<dbReference type="GO" id="GO:0000271">
    <property type="term" value="P:polysaccharide biosynthetic process"/>
    <property type="evidence" value="ECO:0007669"/>
    <property type="project" value="TreeGrafter"/>
</dbReference>
<comment type="caution">
    <text evidence="2">The sequence shown here is derived from an EMBL/GenBank/DDBJ whole genome shotgun (WGS) entry which is preliminary data.</text>
</comment>
<evidence type="ECO:0008006" key="4">
    <source>
        <dbReference type="Google" id="ProtNLM"/>
    </source>
</evidence>
<accession>A0A1F8EDI7</accession>
<dbReference type="GO" id="GO:0030170">
    <property type="term" value="F:pyridoxal phosphate binding"/>
    <property type="evidence" value="ECO:0007669"/>
    <property type="project" value="TreeGrafter"/>
</dbReference>